<dbReference type="Proteomes" id="UP000281771">
    <property type="component" value="Unassembled WGS sequence"/>
</dbReference>
<gene>
    <name evidence="2" type="ORF">EII38_04565</name>
</gene>
<keyword evidence="3" id="KW-1185">Reference proteome</keyword>
<evidence type="ECO:0000313" key="3">
    <source>
        <dbReference type="Proteomes" id="UP000281771"/>
    </source>
</evidence>
<protein>
    <submittedName>
        <fullName evidence="2">Uncharacterized protein</fullName>
    </submittedName>
</protein>
<keyword evidence="1" id="KW-0472">Membrane</keyword>
<dbReference type="AlphaFoldDB" id="A0A3P1VGJ3"/>
<reference evidence="2 3" key="1">
    <citation type="submission" date="2018-11" db="EMBL/GenBank/DDBJ databases">
        <title>Genomes From Bacteria Associated with the Canine Oral Cavity: a Test Case for Automated Genome-Based Taxonomic Assignment.</title>
        <authorList>
            <person name="Coil D.A."/>
            <person name="Jospin G."/>
            <person name="Darling A.E."/>
            <person name="Wallis C."/>
            <person name="Davis I.J."/>
            <person name="Harris S."/>
            <person name="Eisen J.A."/>
            <person name="Holcombe L.J."/>
            <person name="O'Flynn C."/>
        </authorList>
    </citation>
    <scope>NUCLEOTIDE SEQUENCE [LARGE SCALE GENOMIC DNA]</scope>
    <source>
        <strain evidence="2 3">OH4621_COT-116</strain>
    </source>
</reference>
<dbReference type="RefSeq" id="WP_124776425.1">
    <property type="nucleotide sequence ID" value="NZ_RQZA01000003.1"/>
</dbReference>
<keyword evidence="1" id="KW-1133">Transmembrane helix</keyword>
<evidence type="ECO:0000313" key="2">
    <source>
        <dbReference type="EMBL" id="RRD31503.1"/>
    </source>
</evidence>
<accession>A0A3P1VGJ3</accession>
<sequence length="73" mass="7942">MFTGLSEFMKTDGQIGLSFVTVILLIGAWKKSSWTALGSILVFWGVIMSVINGTQILSTIGKILRFFGIETGL</sequence>
<dbReference type="EMBL" id="RQZA01000003">
    <property type="protein sequence ID" value="RRD31503.1"/>
    <property type="molecule type" value="Genomic_DNA"/>
</dbReference>
<comment type="caution">
    <text evidence="2">The sequence shown here is derived from an EMBL/GenBank/DDBJ whole genome shotgun (WGS) entry which is preliminary data.</text>
</comment>
<organism evidence="2 3">
    <name type="scientific">Streptococcus minor</name>
    <dbReference type="NCBI Taxonomy" id="229549"/>
    <lineage>
        <taxon>Bacteria</taxon>
        <taxon>Bacillati</taxon>
        <taxon>Bacillota</taxon>
        <taxon>Bacilli</taxon>
        <taxon>Lactobacillales</taxon>
        <taxon>Streptococcaceae</taxon>
        <taxon>Streptococcus</taxon>
    </lineage>
</organism>
<evidence type="ECO:0000256" key="1">
    <source>
        <dbReference type="SAM" id="Phobius"/>
    </source>
</evidence>
<keyword evidence="1" id="KW-0812">Transmembrane</keyword>
<proteinExistence type="predicted"/>
<feature type="transmembrane region" description="Helical" evidence="1">
    <location>
        <begin position="12"/>
        <end position="29"/>
    </location>
</feature>
<feature type="transmembrane region" description="Helical" evidence="1">
    <location>
        <begin position="35"/>
        <end position="57"/>
    </location>
</feature>
<name>A0A3P1VGJ3_9STRE</name>